<evidence type="ECO:0000256" key="4">
    <source>
        <dbReference type="ARBA" id="ARBA00022741"/>
    </source>
</evidence>
<dbReference type="Proteomes" id="UP000027195">
    <property type="component" value="Unassembled WGS sequence"/>
</dbReference>
<dbReference type="AlphaFoldDB" id="A0A067MVJ9"/>
<evidence type="ECO:0000256" key="6">
    <source>
        <dbReference type="ARBA" id="ARBA00022840"/>
    </source>
</evidence>
<dbReference type="PANTHER" id="PTHR47634:SF9">
    <property type="entry name" value="PROTEIN KINASE DOMAIN-CONTAINING PROTEIN-RELATED"/>
    <property type="match status" value="1"/>
</dbReference>
<dbReference type="EC" id="2.7.11.1" evidence="1"/>
<keyword evidence="5" id="KW-0418">Kinase</keyword>
<dbReference type="PROSITE" id="PS50011">
    <property type="entry name" value="PROTEIN_KINASE_DOM"/>
    <property type="match status" value="1"/>
</dbReference>
<evidence type="ECO:0000313" key="12">
    <source>
        <dbReference type="EMBL" id="KDQ18725.1"/>
    </source>
</evidence>
<dbReference type="GO" id="GO:0050684">
    <property type="term" value="P:regulation of mRNA processing"/>
    <property type="evidence" value="ECO:0007669"/>
    <property type="project" value="TreeGrafter"/>
</dbReference>
<dbReference type="STRING" id="930990.A0A067MVJ9"/>
<dbReference type="GO" id="GO:0005524">
    <property type="term" value="F:ATP binding"/>
    <property type="evidence" value="ECO:0007669"/>
    <property type="project" value="UniProtKB-UniRule"/>
</dbReference>
<evidence type="ECO:0000256" key="2">
    <source>
        <dbReference type="ARBA" id="ARBA00022527"/>
    </source>
</evidence>
<accession>A0A067MVJ9</accession>
<keyword evidence="2" id="KW-0723">Serine/threonine-protein kinase</keyword>
<feature type="compositionally biased region" description="Low complexity" evidence="10">
    <location>
        <begin position="400"/>
        <end position="410"/>
    </location>
</feature>
<organism evidence="12 13">
    <name type="scientific">Botryobasidium botryosum (strain FD-172 SS1)</name>
    <dbReference type="NCBI Taxonomy" id="930990"/>
    <lineage>
        <taxon>Eukaryota</taxon>
        <taxon>Fungi</taxon>
        <taxon>Dikarya</taxon>
        <taxon>Basidiomycota</taxon>
        <taxon>Agaricomycotina</taxon>
        <taxon>Agaricomycetes</taxon>
        <taxon>Cantharellales</taxon>
        <taxon>Botryobasidiaceae</taxon>
        <taxon>Botryobasidium</taxon>
    </lineage>
</organism>
<feature type="domain" description="Protein kinase" evidence="11">
    <location>
        <begin position="44"/>
        <end position="581"/>
    </location>
</feature>
<feature type="region of interest" description="Disordered" evidence="10">
    <location>
        <begin position="207"/>
        <end position="227"/>
    </location>
</feature>
<comment type="catalytic activity">
    <reaction evidence="7">
        <text>L-threonyl-[protein] + ATP = O-phospho-L-threonyl-[protein] + ADP + H(+)</text>
        <dbReference type="Rhea" id="RHEA:46608"/>
        <dbReference type="Rhea" id="RHEA-COMP:11060"/>
        <dbReference type="Rhea" id="RHEA-COMP:11605"/>
        <dbReference type="ChEBI" id="CHEBI:15378"/>
        <dbReference type="ChEBI" id="CHEBI:30013"/>
        <dbReference type="ChEBI" id="CHEBI:30616"/>
        <dbReference type="ChEBI" id="CHEBI:61977"/>
        <dbReference type="ChEBI" id="CHEBI:456216"/>
        <dbReference type="EC" id="2.7.11.1"/>
    </reaction>
</comment>
<gene>
    <name evidence="12" type="ORF">BOTBODRAFT_104319</name>
</gene>
<feature type="compositionally biased region" description="Polar residues" evidence="10">
    <location>
        <begin position="264"/>
        <end position="273"/>
    </location>
</feature>
<dbReference type="PANTHER" id="PTHR47634">
    <property type="entry name" value="PROTEIN KINASE DOMAIN-CONTAINING PROTEIN-RELATED"/>
    <property type="match status" value="1"/>
</dbReference>
<evidence type="ECO:0000256" key="9">
    <source>
        <dbReference type="PROSITE-ProRule" id="PRU10141"/>
    </source>
</evidence>
<dbReference type="PROSITE" id="PS00108">
    <property type="entry name" value="PROTEIN_KINASE_ST"/>
    <property type="match status" value="1"/>
</dbReference>
<dbReference type="FunFam" id="1.10.510.10:FF:000541">
    <property type="entry name" value="CMGC/SRPK protein kinase"/>
    <property type="match status" value="1"/>
</dbReference>
<dbReference type="Gene3D" id="1.10.510.10">
    <property type="entry name" value="Transferase(Phosphotransferase) domain 1"/>
    <property type="match status" value="2"/>
</dbReference>
<dbReference type="FunFam" id="1.10.510.10:FF:000409">
    <property type="entry name" value="CMGC/SRPK protein kinase"/>
    <property type="match status" value="1"/>
</dbReference>
<feature type="compositionally biased region" description="Low complexity" evidence="10">
    <location>
        <begin position="605"/>
        <end position="615"/>
    </location>
</feature>
<evidence type="ECO:0000256" key="7">
    <source>
        <dbReference type="ARBA" id="ARBA00047899"/>
    </source>
</evidence>
<feature type="region of interest" description="Disordered" evidence="10">
    <location>
        <begin position="605"/>
        <end position="636"/>
    </location>
</feature>
<feature type="compositionally biased region" description="Polar residues" evidence="10">
    <location>
        <begin position="369"/>
        <end position="380"/>
    </location>
</feature>
<dbReference type="GO" id="GO:0005634">
    <property type="term" value="C:nucleus"/>
    <property type="evidence" value="ECO:0007669"/>
    <property type="project" value="TreeGrafter"/>
</dbReference>
<dbReference type="InParanoid" id="A0A067MVJ9"/>
<dbReference type="InterPro" id="IPR008271">
    <property type="entry name" value="Ser/Thr_kinase_AS"/>
</dbReference>
<protein>
    <recommendedName>
        <fullName evidence="1">non-specific serine/threonine protein kinase</fullName>
        <ecNumber evidence="1">2.7.11.1</ecNumber>
    </recommendedName>
</protein>
<evidence type="ECO:0000313" key="13">
    <source>
        <dbReference type="Proteomes" id="UP000027195"/>
    </source>
</evidence>
<keyword evidence="6 9" id="KW-0067">ATP-binding</keyword>
<dbReference type="HOGENOM" id="CLU_000288_81_8_1"/>
<keyword evidence="4 9" id="KW-0547">Nucleotide-binding</keyword>
<dbReference type="Gene3D" id="3.30.200.20">
    <property type="entry name" value="Phosphorylase Kinase, domain 1"/>
    <property type="match status" value="1"/>
</dbReference>
<feature type="region of interest" description="Disordered" evidence="10">
    <location>
        <begin position="322"/>
        <end position="410"/>
    </location>
</feature>
<evidence type="ECO:0000256" key="3">
    <source>
        <dbReference type="ARBA" id="ARBA00022679"/>
    </source>
</evidence>
<proteinExistence type="predicted"/>
<keyword evidence="3" id="KW-0808">Transferase</keyword>
<dbReference type="EMBL" id="KL198021">
    <property type="protein sequence ID" value="KDQ18725.1"/>
    <property type="molecule type" value="Genomic_DNA"/>
</dbReference>
<comment type="catalytic activity">
    <reaction evidence="8">
        <text>L-seryl-[protein] + ATP = O-phospho-L-seryl-[protein] + ADP + H(+)</text>
        <dbReference type="Rhea" id="RHEA:17989"/>
        <dbReference type="Rhea" id="RHEA-COMP:9863"/>
        <dbReference type="Rhea" id="RHEA-COMP:11604"/>
        <dbReference type="ChEBI" id="CHEBI:15378"/>
        <dbReference type="ChEBI" id="CHEBI:29999"/>
        <dbReference type="ChEBI" id="CHEBI:30616"/>
        <dbReference type="ChEBI" id="CHEBI:83421"/>
        <dbReference type="ChEBI" id="CHEBI:456216"/>
        <dbReference type="EC" id="2.7.11.1"/>
    </reaction>
</comment>
<dbReference type="InterPro" id="IPR000719">
    <property type="entry name" value="Prot_kinase_dom"/>
</dbReference>
<keyword evidence="13" id="KW-1185">Reference proteome</keyword>
<dbReference type="Pfam" id="PF00069">
    <property type="entry name" value="Pkinase"/>
    <property type="match status" value="2"/>
</dbReference>
<name>A0A067MVJ9_BOTB1</name>
<dbReference type="InterPro" id="IPR017441">
    <property type="entry name" value="Protein_kinase_ATP_BS"/>
</dbReference>
<dbReference type="GO" id="GO:0004674">
    <property type="term" value="F:protein serine/threonine kinase activity"/>
    <property type="evidence" value="ECO:0007669"/>
    <property type="project" value="UniProtKB-KW"/>
</dbReference>
<feature type="region of interest" description="Disordered" evidence="10">
    <location>
        <begin position="668"/>
        <end position="718"/>
    </location>
</feature>
<dbReference type="OrthoDB" id="2649at2759"/>
<dbReference type="GO" id="GO:0000245">
    <property type="term" value="P:spliceosomal complex assembly"/>
    <property type="evidence" value="ECO:0007669"/>
    <property type="project" value="TreeGrafter"/>
</dbReference>
<dbReference type="SMART" id="SM00220">
    <property type="entry name" value="S_TKc"/>
    <property type="match status" value="1"/>
</dbReference>
<reference evidence="13" key="1">
    <citation type="journal article" date="2014" name="Proc. Natl. Acad. Sci. U.S.A.">
        <title>Extensive sampling of basidiomycete genomes demonstrates inadequacy of the white-rot/brown-rot paradigm for wood decay fungi.</title>
        <authorList>
            <person name="Riley R."/>
            <person name="Salamov A.A."/>
            <person name="Brown D.W."/>
            <person name="Nagy L.G."/>
            <person name="Floudas D."/>
            <person name="Held B.W."/>
            <person name="Levasseur A."/>
            <person name="Lombard V."/>
            <person name="Morin E."/>
            <person name="Otillar R."/>
            <person name="Lindquist E.A."/>
            <person name="Sun H."/>
            <person name="LaButti K.M."/>
            <person name="Schmutz J."/>
            <person name="Jabbour D."/>
            <person name="Luo H."/>
            <person name="Baker S.E."/>
            <person name="Pisabarro A.G."/>
            <person name="Walton J.D."/>
            <person name="Blanchette R.A."/>
            <person name="Henrissat B."/>
            <person name="Martin F."/>
            <person name="Cullen D."/>
            <person name="Hibbett D.S."/>
            <person name="Grigoriev I.V."/>
        </authorList>
    </citation>
    <scope>NUCLEOTIDE SEQUENCE [LARGE SCALE GENOMIC DNA]</scope>
    <source>
        <strain evidence="13">FD-172 SS1</strain>
    </source>
</reference>
<evidence type="ECO:0000256" key="10">
    <source>
        <dbReference type="SAM" id="MobiDB-lite"/>
    </source>
</evidence>
<evidence type="ECO:0000259" key="11">
    <source>
        <dbReference type="PROSITE" id="PS50011"/>
    </source>
</evidence>
<dbReference type="InterPro" id="IPR011009">
    <property type="entry name" value="Kinase-like_dom_sf"/>
</dbReference>
<feature type="region of interest" description="Disordered" evidence="10">
    <location>
        <begin position="262"/>
        <end position="283"/>
    </location>
</feature>
<dbReference type="PROSITE" id="PS00107">
    <property type="entry name" value="PROTEIN_KINASE_ATP"/>
    <property type="match status" value="1"/>
</dbReference>
<dbReference type="FunCoup" id="A0A067MVJ9">
    <property type="interactions" value="304"/>
</dbReference>
<dbReference type="FunFam" id="3.30.200.20:FF:000076">
    <property type="entry name" value="CMGC/SRPK protein kinase"/>
    <property type="match status" value="1"/>
</dbReference>
<dbReference type="SUPFAM" id="SSF56112">
    <property type="entry name" value="Protein kinase-like (PK-like)"/>
    <property type="match status" value="1"/>
</dbReference>
<evidence type="ECO:0000256" key="8">
    <source>
        <dbReference type="ARBA" id="ARBA00048679"/>
    </source>
</evidence>
<feature type="binding site" evidence="9">
    <location>
        <position position="73"/>
    </location>
    <ligand>
        <name>ATP</name>
        <dbReference type="ChEBI" id="CHEBI:30616"/>
    </ligand>
</feature>
<dbReference type="InterPro" id="IPR051334">
    <property type="entry name" value="SRPK"/>
</dbReference>
<sequence length="718" mass="78466">MSIAYTSDPGSGSVMTEEEEDWEDYVKGGYHPVHIGDTYSDGRYVIVRKLGWGHFSTVWLARDEKMKHHVALKIVKSAPRYTETALDEIKLLQRLISSDPTHAGRRHVISLLDHFRHKGPNGTHVCMVFEVLGENLLGLIKRHQSKGVPAHIVKQIAKQVLLGLDYMHRQCGIIHTDLKPENVLVCIDDVESIIQAELETTSTAAPTKLIGVPPSRGRGGNQTPRSDSIFITGSQPLPSPSGSFGTSPMFDKWAFGMSRISTDEAGSTKSKSPVSPPQTAGVAGMTAMDATSTPQGRVPMAADSVERTADAISGVQLIDTHFGEKSSAPPPRLPQGPSLLSQQAPSHDAPTTLLGPQPITQPKDRPQDNGESSMSTSLMSTDPPLGPASLPDHVSRPRPDASSPSSYSSVSMDGFERITVKIADLGNACWTDHHFTDDIQTRQYRCPEVILGAKWGASADTWSAACLIFELLTGGDYLFDPQSGTKYSKDDDHIAQMMELVGEFPKGFSLSGKYSSEFFNRKGELRRIHKLRFWPLEAVLHDKYLLPKDEADLIASFLSPMLRVLPEKRANASELAHHSWFDGIIVQGEIDQILAAESRDRMAREAAASESALQRSESRKRKGEGESEDQAFKREKDLKLQKEAALRAAHDADALKPVDEVAALAGMDAPLLQNPRRNSQQLPKQLILEDGVGSSASPAPRNEPSSQKRHPPAPLPVA</sequence>
<evidence type="ECO:0000256" key="1">
    <source>
        <dbReference type="ARBA" id="ARBA00012513"/>
    </source>
</evidence>
<evidence type="ECO:0000256" key="5">
    <source>
        <dbReference type="ARBA" id="ARBA00022777"/>
    </source>
</evidence>
<dbReference type="GO" id="GO:0005737">
    <property type="term" value="C:cytoplasm"/>
    <property type="evidence" value="ECO:0007669"/>
    <property type="project" value="TreeGrafter"/>
</dbReference>